<sequence>MTPVEPFFRTAGDGCGVLCFHANASSSSQWRSLMERLSGDYRVFAPDSYGAGKTPHWGGGRLLTLADEVDLIEPLLLRARPPLVLVGHSYGGAIALLAALRHPEKVRALALYEPTLFSLLDAESPPPNAADGIRSTVTTAIRALEANDPNAAAECFIDYWMEPGAWQQIPKERRPAILASIVNIPHWAHALTRDPTPLDAFRRLDMPVLYMTGERSPASSLAVARLLAGALPDVRRVDFAGLGHMGPVTDPEPVNDEIERFLASLPRH</sequence>
<dbReference type="InterPro" id="IPR000639">
    <property type="entry name" value="Epox_hydrolase-like"/>
</dbReference>
<evidence type="ECO:0000259" key="1">
    <source>
        <dbReference type="Pfam" id="PF00561"/>
    </source>
</evidence>
<dbReference type="PRINTS" id="PR00111">
    <property type="entry name" value="ABHYDROLASE"/>
</dbReference>
<dbReference type="SUPFAM" id="SSF53474">
    <property type="entry name" value="alpha/beta-Hydrolases"/>
    <property type="match status" value="1"/>
</dbReference>
<reference evidence="2 3" key="1">
    <citation type="submission" date="2014-11" db="EMBL/GenBank/DDBJ databases">
        <title>Genome sequence of Pseudomonas tuomuerensis JCM 14085.</title>
        <authorList>
            <person name="Shin S.-K."/>
            <person name="Yi H."/>
        </authorList>
    </citation>
    <scope>NUCLEOTIDE SEQUENCE [LARGE SCALE GENOMIC DNA]</scope>
    <source>
        <strain evidence="2 3">JCM 14085</strain>
    </source>
</reference>
<proteinExistence type="predicted"/>
<organism evidence="2 3">
    <name type="scientific">Pseudomonas flexibilis</name>
    <dbReference type="NCBI Taxonomy" id="706570"/>
    <lineage>
        <taxon>Bacteria</taxon>
        <taxon>Pseudomonadati</taxon>
        <taxon>Pseudomonadota</taxon>
        <taxon>Gammaproteobacteria</taxon>
        <taxon>Pseudomonadales</taxon>
        <taxon>Pseudomonadaceae</taxon>
        <taxon>Pseudomonas</taxon>
    </lineage>
</organism>
<dbReference type="InterPro" id="IPR050228">
    <property type="entry name" value="Carboxylesterase_BioH"/>
</dbReference>
<gene>
    <name evidence="2" type="ORF">PT85_07035</name>
</gene>
<evidence type="ECO:0000313" key="3">
    <source>
        <dbReference type="Proteomes" id="UP000030980"/>
    </source>
</evidence>
<keyword evidence="3" id="KW-1185">Reference proteome</keyword>
<dbReference type="AlphaFoldDB" id="A0A0B3BT27"/>
<dbReference type="InterPro" id="IPR000073">
    <property type="entry name" value="AB_hydrolase_1"/>
</dbReference>
<dbReference type="PRINTS" id="PR00412">
    <property type="entry name" value="EPOXHYDRLASE"/>
</dbReference>
<dbReference type="Proteomes" id="UP000030980">
    <property type="component" value="Unassembled WGS sequence"/>
</dbReference>
<name>A0A0B3BT27_9PSED</name>
<dbReference type="EMBL" id="JTAK01000002">
    <property type="protein sequence ID" value="KHO65790.1"/>
    <property type="molecule type" value="Genomic_DNA"/>
</dbReference>
<dbReference type="RefSeq" id="WP_039606262.1">
    <property type="nucleotide sequence ID" value="NZ_FMUP01000001.1"/>
</dbReference>
<dbReference type="InterPro" id="IPR029058">
    <property type="entry name" value="AB_hydrolase_fold"/>
</dbReference>
<feature type="domain" description="AB hydrolase-1" evidence="1">
    <location>
        <begin position="17"/>
        <end position="250"/>
    </location>
</feature>
<keyword evidence="2" id="KW-0378">Hydrolase</keyword>
<evidence type="ECO:0000313" key="2">
    <source>
        <dbReference type="EMBL" id="KHO65790.1"/>
    </source>
</evidence>
<accession>A0A0B3BT27</accession>
<dbReference type="PANTHER" id="PTHR43194">
    <property type="entry name" value="HYDROLASE ALPHA/BETA FOLD FAMILY"/>
    <property type="match status" value="1"/>
</dbReference>
<comment type="caution">
    <text evidence="2">The sequence shown here is derived from an EMBL/GenBank/DDBJ whole genome shotgun (WGS) entry which is preliminary data.</text>
</comment>
<dbReference type="PANTHER" id="PTHR43194:SF5">
    <property type="entry name" value="PIMELOYL-[ACYL-CARRIER PROTEIN] METHYL ESTER ESTERASE"/>
    <property type="match status" value="1"/>
</dbReference>
<dbReference type="OrthoDB" id="6117067at2"/>
<dbReference type="Pfam" id="PF00561">
    <property type="entry name" value="Abhydrolase_1"/>
    <property type="match status" value="1"/>
</dbReference>
<protein>
    <submittedName>
        <fullName evidence="2">Hydrolase</fullName>
    </submittedName>
</protein>
<dbReference type="GO" id="GO:0016787">
    <property type="term" value="F:hydrolase activity"/>
    <property type="evidence" value="ECO:0007669"/>
    <property type="project" value="UniProtKB-KW"/>
</dbReference>
<dbReference type="Gene3D" id="3.40.50.1820">
    <property type="entry name" value="alpha/beta hydrolase"/>
    <property type="match status" value="1"/>
</dbReference>
<dbReference type="STRING" id="706570.PT85_07035"/>